<evidence type="ECO:0000256" key="10">
    <source>
        <dbReference type="ARBA" id="ARBA00023132"/>
    </source>
</evidence>
<reference evidence="15" key="1">
    <citation type="submission" date="2025-08" db="UniProtKB">
        <authorList>
            <consortium name="RefSeq"/>
        </authorList>
    </citation>
    <scope>IDENTIFICATION</scope>
    <source>
        <tissue evidence="15">Testes</tissue>
    </source>
</reference>
<protein>
    <recommendedName>
        <fullName evidence="4">Nuclear pore complex protein Nup98-Nup96</fullName>
    </recommendedName>
</protein>
<dbReference type="Gene3D" id="1.10.10.2360">
    <property type="match status" value="1"/>
</dbReference>
<dbReference type="SUPFAM" id="SSF82215">
    <property type="entry name" value="C-terminal autoproteolytic domain of nucleoporin nup98"/>
    <property type="match status" value="1"/>
</dbReference>
<keyword evidence="5" id="KW-0813">Transport</keyword>
<proteinExistence type="inferred from homology"/>
<evidence type="ECO:0000256" key="4">
    <source>
        <dbReference type="ARBA" id="ARBA00013472"/>
    </source>
</evidence>
<dbReference type="InterPro" id="IPR021967">
    <property type="entry name" value="Nup98_C"/>
</dbReference>
<evidence type="ECO:0000256" key="5">
    <source>
        <dbReference type="ARBA" id="ARBA00022448"/>
    </source>
</evidence>
<comment type="similarity">
    <text evidence="3">Belongs to the nucleoporin GLFG family.</text>
</comment>
<keyword evidence="11" id="KW-0539">Nucleus</keyword>
<evidence type="ECO:0000256" key="7">
    <source>
        <dbReference type="ARBA" id="ARBA00022816"/>
    </source>
</evidence>
<evidence type="ECO:0000256" key="9">
    <source>
        <dbReference type="ARBA" id="ARBA00023010"/>
    </source>
</evidence>
<feature type="compositionally biased region" description="Basic and acidic residues" evidence="12">
    <location>
        <begin position="674"/>
        <end position="683"/>
    </location>
</feature>
<feature type="region of interest" description="Disordered" evidence="12">
    <location>
        <begin position="89"/>
        <end position="108"/>
    </location>
</feature>
<feature type="compositionally biased region" description="Low complexity" evidence="12">
    <location>
        <begin position="724"/>
        <end position="736"/>
    </location>
</feature>
<evidence type="ECO:0000256" key="12">
    <source>
        <dbReference type="SAM" id="MobiDB-lite"/>
    </source>
</evidence>
<evidence type="ECO:0000256" key="6">
    <source>
        <dbReference type="ARBA" id="ARBA00022813"/>
    </source>
</evidence>
<evidence type="ECO:0000313" key="15">
    <source>
        <dbReference type="RefSeq" id="XP_006825402.1"/>
    </source>
</evidence>
<sequence>MFGGQNKTPFGGASFGTQQAGFGAAATTPFGQSAGSGVGSLFGNKAATPVGFGTPNAFGAQTPGSSLFGTSTAATSTVNTGGLFSNQGSAFGTKPTTSTSGGFNFGGQTQSTGLFGTAGTSGTTGTTGLFATPSTSTAGGAGFGANFGGTAGSGGLFGQTAATAPFGQTGTTPTAGLFGAGGFGANVPTGTTIKFNPPTGTDIMQKSGVSSNINTRHQCITAMKEYESKCLEELRLEDYGANRKGPGTGAGLLGAGGSISQPDASKVGGLFGATATGTTGGLFGQNKTFPAAGTTGYGQTASGSLFGQTAQPQQTSLFASKAGGFGASTGSSLFTGTTGFGQTQQKSLFGQPQASTGLFGATPTTSATGFGATATAPFGQTSAFAQQSQAGSLFKPGTGFPTAAPTSALSFGATAPGSGLFGANKPASGLSLGATATSLAPGFGTTTPAGSLFGKPNTFGTATGLNTSGLMSTGLGAGFGTGTTTSLFGNTPKPTTGLGTFGSTLGSGLGTGFGTGLGVGTTTTSLGTDPNVAVAQQAQLQQQIAALTSSPFGDSPLFRNTLQDSSRKEEILKPTSSAAQKALTTPSHYKLSVRPTAKIKAKPLYSIAGKQQLFDGLDDEDTALSSDIFIPRKNIKKLVIKNSLSPSMAVQRPSIAIEEELIAPQSEYPDETENERRDADVIDIRQTPNDFMKTPRSVNSPLISGENANLDCTISALNVKNKTKSQQPPIQPTQTSDIESSLNETVESHASEDEDEDLDMAPHPAGIVLRRSGYYTIPGMAELAELLNNGDCFVEDFAVGREGYGSVFFPGLTNVANLNLDEIVHIRRKEITLYPDENTKPVTGHGLNKKAEVTLDCTWPNDKTTRKPIKSPNRLKTLSYAEKLEKATMKLGAKFIDYRPETGSWVFQVPHFSKYALEDSDEENDDLPGQDPKKLKTLQQQKLQKEQQQKLKEQEKVLSGEDALQSEEPMKEDRDTDSDMAETTREPLPQLHLRDADDMEQEEPVAHSHRFATSLGMSSHRMQVMKASFFGDEEQMEQVPASGFGSSAYPSTVRSSPAPLDDSRHDKGPEVDTIPFSLFPTKPSYKFSLETTPFNVVIERIQIAPHIDGKNTKVQIQHENSLQVQLEHSMCSILDGCPVFVPEPGVKALHEYCRVADDDIQDDSNGDDSETLQHTSLVFSLCKALWGRLPEDVMAEKGKYTYQKARRDEFSKWLSMAARDRIQTEIQDAKAKDQHMDCIFSQLSGNQISEACEIAQKFKDHRLSLLISQLEGCFDLKYDLQKQLSDWEENGAINFMDESRIRVNTLLAGCPVWISSRGNINTCEMLDWKRALAVHLWFICSKTASISDALKEYEKAFKGRSNFNKYAVSPLPPYLENNPDNDEGEDEHHVIRDTCYHLLKLYSQHAHRMERILAPTTSTPYLLDYRLSWHLYQVLQAIDYTHISEQQSAMLQCNFASHLESIGMWHWAIFVLLHIQDNTRREHSVRNLLCQHCTLSNDEENERKEDLLVNKFRIPREWIHEAKGLRAKYEGCHNDQAVHLLKAGHWNDAHMIIIRHLSADAIINEDFEHLHELLSVLAPGDRSATIQDWNVGGKVFLDYIRISQKLESLKNEGIPNMYDVERLHPEIASLCGRVKHLECHTAKDRLCQSEMAKKTANLMKTVLILQQQSLNPELEPIIPSRLLAPHIGNLPMPEDYALQELRQLTRSYMIEMTS</sequence>
<evidence type="ECO:0000256" key="1">
    <source>
        <dbReference type="ARBA" id="ARBA00004567"/>
    </source>
</evidence>
<evidence type="ECO:0000259" key="13">
    <source>
        <dbReference type="PROSITE" id="PS51434"/>
    </source>
</evidence>
<dbReference type="PANTHER" id="PTHR23198">
    <property type="entry name" value="NUCLEOPORIN"/>
    <property type="match status" value="1"/>
</dbReference>
<dbReference type="Proteomes" id="UP000694865">
    <property type="component" value="Unplaced"/>
</dbReference>
<dbReference type="InterPro" id="IPR007230">
    <property type="entry name" value="Nup98_auto-Pept-S59_dom"/>
</dbReference>
<name>A0ABM0MZG1_SACKO</name>
<feature type="compositionally biased region" description="Low complexity" evidence="12">
    <location>
        <begin position="96"/>
        <end position="108"/>
    </location>
</feature>
<dbReference type="Pfam" id="PF12110">
    <property type="entry name" value="Nup96"/>
    <property type="match status" value="1"/>
</dbReference>
<dbReference type="Pfam" id="PF21240">
    <property type="entry name" value="Nup98_GLEBS"/>
    <property type="match status" value="1"/>
</dbReference>
<feature type="region of interest" description="Disordered" evidence="12">
    <location>
        <begin position="919"/>
        <end position="1007"/>
    </location>
</feature>
<keyword evidence="14" id="KW-1185">Reference proteome</keyword>
<feature type="region of interest" description="Disordered" evidence="12">
    <location>
        <begin position="720"/>
        <end position="760"/>
    </location>
</feature>
<feature type="domain" description="Peptidase S59" evidence="13">
    <location>
        <begin position="771"/>
        <end position="912"/>
    </location>
</feature>
<dbReference type="Gene3D" id="3.30.1610.10">
    <property type="entry name" value="Peptidase S59, nucleoporin"/>
    <property type="match status" value="1"/>
</dbReference>
<organism evidence="14 15">
    <name type="scientific">Saccoglossus kowalevskii</name>
    <name type="common">Acorn worm</name>
    <dbReference type="NCBI Taxonomy" id="10224"/>
    <lineage>
        <taxon>Eukaryota</taxon>
        <taxon>Metazoa</taxon>
        <taxon>Hemichordata</taxon>
        <taxon>Enteropneusta</taxon>
        <taxon>Harrimaniidae</taxon>
        <taxon>Saccoglossus</taxon>
    </lineage>
</organism>
<dbReference type="Pfam" id="PF04096">
    <property type="entry name" value="Nucleoporin2"/>
    <property type="match status" value="1"/>
</dbReference>
<evidence type="ECO:0000313" key="14">
    <source>
        <dbReference type="Proteomes" id="UP000694865"/>
    </source>
</evidence>
<gene>
    <name evidence="15" type="primary">LOC100377298</name>
</gene>
<feature type="compositionally biased region" description="Basic and acidic residues" evidence="12">
    <location>
        <begin position="943"/>
        <end position="959"/>
    </location>
</feature>
<feature type="compositionally biased region" description="Acidic residues" evidence="12">
    <location>
        <begin position="919"/>
        <end position="928"/>
    </location>
</feature>
<evidence type="ECO:0000256" key="8">
    <source>
        <dbReference type="ARBA" id="ARBA00022927"/>
    </source>
</evidence>
<comment type="subcellular location">
    <subcellularLocation>
        <location evidence="2">Nucleus membrane</location>
        <topology evidence="2">Peripheral membrane protein</topology>
        <orientation evidence="2">Nucleoplasmic side</orientation>
    </subcellularLocation>
    <subcellularLocation>
        <location evidence="1">Nucleus</location>
        <location evidence="1">Nuclear pore complex</location>
    </subcellularLocation>
</comment>
<keyword evidence="7" id="KW-0509">mRNA transport</keyword>
<keyword evidence="10" id="KW-0906">Nuclear pore complex</keyword>
<evidence type="ECO:0000256" key="11">
    <source>
        <dbReference type="ARBA" id="ARBA00023242"/>
    </source>
</evidence>
<keyword evidence="8" id="KW-0653">Protein transport</keyword>
<dbReference type="InterPro" id="IPR037665">
    <property type="entry name" value="Nucleoporin_S59-like"/>
</dbReference>
<dbReference type="GeneID" id="100377298"/>
<dbReference type="RefSeq" id="XP_006825402.1">
    <property type="nucleotide sequence ID" value="XM_006825339.1"/>
</dbReference>
<feature type="region of interest" description="Disordered" evidence="12">
    <location>
        <begin position="664"/>
        <end position="683"/>
    </location>
</feature>
<evidence type="ECO:0000256" key="3">
    <source>
        <dbReference type="ARBA" id="ARBA00008926"/>
    </source>
</evidence>
<accession>A0ABM0MZG1</accession>
<dbReference type="Gene3D" id="1.25.40.690">
    <property type="match status" value="1"/>
</dbReference>
<dbReference type="InterPro" id="IPR036903">
    <property type="entry name" value="Nup98_auto-Pept-S59_dom_sf"/>
</dbReference>
<feature type="compositionally biased region" description="Polar residues" evidence="12">
    <location>
        <begin position="1044"/>
        <end position="1055"/>
    </location>
</feature>
<keyword evidence="6" id="KW-0068">Autocatalytic cleavage</keyword>
<keyword evidence="9" id="KW-0811">Translocation</keyword>
<dbReference type="PANTHER" id="PTHR23198:SF6">
    <property type="entry name" value="NUCLEAR PORE COMPLEX PROTEIN NUP98-NUP96"/>
    <property type="match status" value="1"/>
</dbReference>
<dbReference type="PROSITE" id="PS51434">
    <property type="entry name" value="NUP_C"/>
    <property type="match status" value="1"/>
</dbReference>
<evidence type="ECO:0000256" key="2">
    <source>
        <dbReference type="ARBA" id="ARBA00004620"/>
    </source>
</evidence>
<feature type="region of interest" description="Disordered" evidence="12">
    <location>
        <begin position="1041"/>
        <end position="1075"/>
    </location>
</feature>
<feature type="compositionally biased region" description="Basic and acidic residues" evidence="12">
    <location>
        <begin position="1061"/>
        <end position="1070"/>
    </location>
</feature>